<reference evidence="3 4" key="1">
    <citation type="submission" date="2018-04" db="EMBL/GenBank/DDBJ databases">
        <title>Genome sequencing of Flavobacterium sp. HYN0048.</title>
        <authorList>
            <person name="Yi H."/>
            <person name="Baek C."/>
        </authorList>
    </citation>
    <scope>NUCLEOTIDE SEQUENCE [LARGE SCALE GENOMIC DNA]</scope>
    <source>
        <strain evidence="3 4">HYN0048</strain>
    </source>
</reference>
<dbReference type="RefSeq" id="WP_108369978.1">
    <property type="nucleotide sequence ID" value="NZ_CP028811.1"/>
</dbReference>
<dbReference type="Gene3D" id="3.10.450.50">
    <property type="match status" value="1"/>
</dbReference>
<proteinExistence type="predicted"/>
<dbReference type="SUPFAM" id="SSF54427">
    <property type="entry name" value="NTF2-like"/>
    <property type="match status" value="1"/>
</dbReference>
<dbReference type="KEGG" id="fmg:HYN48_04450"/>
<keyword evidence="1" id="KW-0732">Signal</keyword>
<feature type="domain" description="SnoaL-like" evidence="2">
    <location>
        <begin position="26"/>
        <end position="139"/>
    </location>
</feature>
<organism evidence="3 4">
    <name type="scientific">Flavobacterium magnum</name>
    <dbReference type="NCBI Taxonomy" id="2162713"/>
    <lineage>
        <taxon>Bacteria</taxon>
        <taxon>Pseudomonadati</taxon>
        <taxon>Bacteroidota</taxon>
        <taxon>Flavobacteriia</taxon>
        <taxon>Flavobacteriales</taxon>
        <taxon>Flavobacteriaceae</taxon>
        <taxon>Flavobacterium</taxon>
    </lineage>
</organism>
<evidence type="ECO:0000259" key="2">
    <source>
        <dbReference type="Pfam" id="PF13474"/>
    </source>
</evidence>
<evidence type="ECO:0000256" key="1">
    <source>
        <dbReference type="SAM" id="SignalP"/>
    </source>
</evidence>
<dbReference type="Proteomes" id="UP000244193">
    <property type="component" value="Chromosome"/>
</dbReference>
<keyword evidence="4" id="KW-1185">Reference proteome</keyword>
<gene>
    <name evidence="3" type="ORF">HYN48_04450</name>
</gene>
<dbReference type="EMBL" id="CP028811">
    <property type="protein sequence ID" value="AWA29394.1"/>
    <property type="molecule type" value="Genomic_DNA"/>
</dbReference>
<evidence type="ECO:0000313" key="3">
    <source>
        <dbReference type="EMBL" id="AWA29394.1"/>
    </source>
</evidence>
<dbReference type="InterPro" id="IPR032710">
    <property type="entry name" value="NTF2-like_dom_sf"/>
</dbReference>
<dbReference type="OrthoDB" id="271716at2"/>
<dbReference type="Pfam" id="PF13474">
    <property type="entry name" value="SnoaL_3"/>
    <property type="match status" value="1"/>
</dbReference>
<feature type="chain" id="PRO_5015751243" description="SnoaL-like domain-containing protein" evidence="1">
    <location>
        <begin position="19"/>
        <end position="171"/>
    </location>
</feature>
<evidence type="ECO:0000313" key="4">
    <source>
        <dbReference type="Proteomes" id="UP000244193"/>
    </source>
</evidence>
<name>A0A2S0RCN5_9FLAO</name>
<protein>
    <recommendedName>
        <fullName evidence="2">SnoaL-like domain-containing protein</fullName>
    </recommendedName>
</protein>
<accession>A0A2S0RCN5</accession>
<sequence>MRKILPLLALLITTAVNAQADKTAEISRVLDQWHQDAAAANFDNYFSALSKDAMFIGTDPGENWTKDAFISFAKPFFDKGKAWDFKPLERHIYLSDDGNIAWFDELLDTWMKICRGSGVLRKQNGEWKIAHYVLSMTVPNDNTNEVIKAKAAYEERYIEKLKEIGKPQEKN</sequence>
<feature type="signal peptide" evidence="1">
    <location>
        <begin position="1"/>
        <end position="18"/>
    </location>
</feature>
<dbReference type="InterPro" id="IPR037401">
    <property type="entry name" value="SnoaL-like"/>
</dbReference>
<dbReference type="AlphaFoldDB" id="A0A2S0RCN5"/>